<dbReference type="OrthoDB" id="4794545at2"/>
<name>A0A255GWS8_9ACTN</name>
<organism evidence="2 3">
    <name type="scientific">Enemella dayhoffiae</name>
    <dbReference type="NCBI Taxonomy" id="2016507"/>
    <lineage>
        <taxon>Bacteria</taxon>
        <taxon>Bacillati</taxon>
        <taxon>Actinomycetota</taxon>
        <taxon>Actinomycetes</taxon>
        <taxon>Propionibacteriales</taxon>
        <taxon>Propionibacteriaceae</taxon>
        <taxon>Enemella</taxon>
    </lineage>
</organism>
<dbReference type="EMBL" id="NMVQ01000034">
    <property type="protein sequence ID" value="OYO19416.1"/>
    <property type="molecule type" value="Genomic_DNA"/>
</dbReference>
<reference evidence="2 3" key="1">
    <citation type="submission" date="2017-07" db="EMBL/GenBank/DDBJ databases">
        <title>Draft whole genome sequences of clinical Proprionibacteriaceae strains.</title>
        <authorList>
            <person name="Bernier A.-M."/>
            <person name="Bernard K."/>
            <person name="Domingo M.-C."/>
        </authorList>
    </citation>
    <scope>NUCLEOTIDE SEQUENCE [LARGE SCALE GENOMIC DNA]</scope>
    <source>
        <strain evidence="2 3">NML 130396</strain>
    </source>
</reference>
<sequence>MARSSDDEFDPTADDGSFETLDPDDLVDPDDVDDPGADEDDIEPGSEGAYGTGVEGADQILEDERVRTSGEEINEWADFGGEFGQDDSAAAEQGNRDQDEMVSEGDDPLEVDQLSGDAWNVDALGDGDGPTGR</sequence>
<proteinExistence type="predicted"/>
<feature type="compositionally biased region" description="Acidic residues" evidence="1">
    <location>
        <begin position="7"/>
        <end position="44"/>
    </location>
</feature>
<evidence type="ECO:0000313" key="2">
    <source>
        <dbReference type="EMBL" id="OYO19416.1"/>
    </source>
</evidence>
<accession>A0A255GWS8</accession>
<feature type="compositionally biased region" description="Acidic residues" evidence="1">
    <location>
        <begin position="100"/>
        <end position="110"/>
    </location>
</feature>
<evidence type="ECO:0000313" key="3">
    <source>
        <dbReference type="Proteomes" id="UP000216311"/>
    </source>
</evidence>
<dbReference type="RefSeq" id="WP_094364709.1">
    <property type="nucleotide sequence ID" value="NZ_NMVQ01000034.1"/>
</dbReference>
<keyword evidence="3" id="KW-1185">Reference proteome</keyword>
<evidence type="ECO:0000256" key="1">
    <source>
        <dbReference type="SAM" id="MobiDB-lite"/>
    </source>
</evidence>
<feature type="region of interest" description="Disordered" evidence="1">
    <location>
        <begin position="78"/>
        <end position="133"/>
    </location>
</feature>
<comment type="caution">
    <text evidence="2">The sequence shown here is derived from an EMBL/GenBank/DDBJ whole genome shotgun (WGS) entry which is preliminary data.</text>
</comment>
<protein>
    <submittedName>
        <fullName evidence="2">Uncharacterized protein</fullName>
    </submittedName>
</protein>
<dbReference type="AlphaFoldDB" id="A0A255GWS8"/>
<feature type="region of interest" description="Disordered" evidence="1">
    <location>
        <begin position="1"/>
        <end position="59"/>
    </location>
</feature>
<gene>
    <name evidence="2" type="ORF">CGZ93_13755</name>
</gene>
<dbReference type="Proteomes" id="UP000216311">
    <property type="component" value="Unassembled WGS sequence"/>
</dbReference>